<proteinExistence type="predicted"/>
<name>A0A0F8VIW2_9ZZZZ</name>
<dbReference type="EMBL" id="LAZR01070187">
    <property type="protein sequence ID" value="KKK44353.1"/>
    <property type="molecule type" value="Genomic_DNA"/>
</dbReference>
<organism evidence="1">
    <name type="scientific">marine sediment metagenome</name>
    <dbReference type="NCBI Taxonomy" id="412755"/>
    <lineage>
        <taxon>unclassified sequences</taxon>
        <taxon>metagenomes</taxon>
        <taxon>ecological metagenomes</taxon>
    </lineage>
</organism>
<dbReference type="AlphaFoldDB" id="A0A0F8VIW2"/>
<gene>
    <name evidence="1" type="ORF">LCGC14_3167250</name>
</gene>
<protein>
    <submittedName>
        <fullName evidence="1">Uncharacterized protein</fullName>
    </submittedName>
</protein>
<reference evidence="1" key="1">
    <citation type="journal article" date="2015" name="Nature">
        <title>Complex archaea that bridge the gap between prokaryotes and eukaryotes.</title>
        <authorList>
            <person name="Spang A."/>
            <person name="Saw J.H."/>
            <person name="Jorgensen S.L."/>
            <person name="Zaremba-Niedzwiedzka K."/>
            <person name="Martijn J."/>
            <person name="Lind A.E."/>
            <person name="van Eijk R."/>
            <person name="Schleper C."/>
            <person name="Guy L."/>
            <person name="Ettema T.J."/>
        </authorList>
    </citation>
    <scope>NUCLEOTIDE SEQUENCE</scope>
</reference>
<comment type="caution">
    <text evidence="1">The sequence shown here is derived from an EMBL/GenBank/DDBJ whole genome shotgun (WGS) entry which is preliminary data.</text>
</comment>
<feature type="non-terminal residue" evidence="1">
    <location>
        <position position="130"/>
    </location>
</feature>
<sequence>MMEKTYPIVIGAPEALYLSDAVSMFTKGPPLAGDEQSGVFPRLLVKIGACVLYTDTNKGTAATLELTDDELWAVREVAKSSVYIGSEKVGLKLLVKVFEHLVLVHSELVPEPPRPEVELTGPIADALNEL</sequence>
<evidence type="ECO:0000313" key="1">
    <source>
        <dbReference type="EMBL" id="KKK44353.1"/>
    </source>
</evidence>
<accession>A0A0F8VIW2</accession>